<dbReference type="InterPro" id="IPR035952">
    <property type="entry name" value="Rhomboid-like_sf"/>
</dbReference>
<dbReference type="GO" id="GO:0006890">
    <property type="term" value="P:retrograde vesicle-mediated transport, Golgi to endoplasmic reticulum"/>
    <property type="evidence" value="ECO:0007669"/>
    <property type="project" value="InterPro"/>
</dbReference>
<dbReference type="OrthoDB" id="73612at2759"/>
<evidence type="ECO:0000256" key="1">
    <source>
        <dbReference type="ARBA" id="ARBA00004141"/>
    </source>
</evidence>
<feature type="transmembrane region" description="Helical" evidence="6">
    <location>
        <begin position="106"/>
        <end position="128"/>
    </location>
</feature>
<feature type="transmembrane region" description="Helical" evidence="6">
    <location>
        <begin position="170"/>
        <end position="192"/>
    </location>
</feature>
<dbReference type="Gene3D" id="1.20.1540.10">
    <property type="entry name" value="Rhomboid-like"/>
    <property type="match status" value="1"/>
</dbReference>
<feature type="transmembrane region" description="Helical" evidence="6">
    <location>
        <begin position="77"/>
        <end position="94"/>
    </location>
</feature>
<dbReference type="FunFam" id="1.20.1540.10:FF:000004">
    <property type="entry name" value="Transmembrane protein 115"/>
    <property type="match status" value="1"/>
</dbReference>
<comment type="subcellular location">
    <subcellularLocation>
        <location evidence="1">Membrane</location>
        <topology evidence="1">Multi-pass membrane protein</topology>
    </subcellularLocation>
</comment>
<accession>A0A1X2I6P3</accession>
<evidence type="ECO:0000256" key="2">
    <source>
        <dbReference type="ARBA" id="ARBA00022692"/>
    </source>
</evidence>
<dbReference type="GO" id="GO:0005794">
    <property type="term" value="C:Golgi apparatus"/>
    <property type="evidence" value="ECO:0007669"/>
    <property type="project" value="TreeGrafter"/>
</dbReference>
<evidence type="ECO:0000256" key="6">
    <source>
        <dbReference type="SAM" id="Phobius"/>
    </source>
</evidence>
<dbReference type="InterPro" id="IPR013861">
    <property type="entry name" value="TMEM115/Pdh1/Rbl19"/>
</dbReference>
<protein>
    <submittedName>
        <fullName evidence="7">Eukaryotic integral membrane protein-domain-containing protein</fullName>
    </submittedName>
</protein>
<feature type="transmembrane region" description="Helical" evidence="6">
    <location>
        <begin position="198"/>
        <end position="216"/>
    </location>
</feature>
<dbReference type="SMART" id="SM01160">
    <property type="entry name" value="DUF1751"/>
    <property type="match status" value="1"/>
</dbReference>
<sequence length="369" mass="40519">MAPQFKAAVTNVPTLTKSLLSTVLIITGMAYVYIYRQTLDSDTPLTHSHCPLLGLVPGMIIYAPWTVVTSLFFENTLLTFISSMVILLLCGKYLERVWGSRELLQFILVTGVASNIVTWFGLVLTFYMSGDDTYLYNVQINGLAGVFSAFLVAFKYLIPEHRISVLGGVVAIRVKNLLGLATVSSIICLVFFQAVVFYNLVNVGWVVGWIYIRFLRVQDGIRGDRSEAFALVTFFPEFLRPVIGFLSNVVYQLFVKFQLCPPTSAHGSTMYDMENQPRHSLAPLPGSARAEAERRRALALKALDMRLSKPSSTSGSPSVPAAPGATNNAEATTSANTDINANALMEQQSATNKESNVLFDATSEVTKEV</sequence>
<dbReference type="SUPFAM" id="SSF144091">
    <property type="entry name" value="Rhomboid-like"/>
    <property type="match status" value="1"/>
</dbReference>
<keyword evidence="4 6" id="KW-0472">Membrane</keyword>
<organism evidence="7 8">
    <name type="scientific">Absidia repens</name>
    <dbReference type="NCBI Taxonomy" id="90262"/>
    <lineage>
        <taxon>Eukaryota</taxon>
        <taxon>Fungi</taxon>
        <taxon>Fungi incertae sedis</taxon>
        <taxon>Mucoromycota</taxon>
        <taxon>Mucoromycotina</taxon>
        <taxon>Mucoromycetes</taxon>
        <taxon>Mucorales</taxon>
        <taxon>Cunninghamellaceae</taxon>
        <taxon>Absidia</taxon>
    </lineage>
</organism>
<dbReference type="STRING" id="90262.A0A1X2I6P3"/>
<feature type="transmembrane region" description="Helical" evidence="6">
    <location>
        <begin position="134"/>
        <end position="158"/>
    </location>
</feature>
<evidence type="ECO:0000313" key="8">
    <source>
        <dbReference type="Proteomes" id="UP000193560"/>
    </source>
</evidence>
<keyword evidence="3 6" id="KW-1133">Transmembrane helix</keyword>
<feature type="region of interest" description="Disordered" evidence="5">
    <location>
        <begin position="307"/>
        <end position="336"/>
    </location>
</feature>
<evidence type="ECO:0000256" key="4">
    <source>
        <dbReference type="ARBA" id="ARBA00023136"/>
    </source>
</evidence>
<dbReference type="PANTHER" id="PTHR13377:SF3">
    <property type="entry name" value="TRANSMEMBRANE PROTEIN 115"/>
    <property type="match status" value="1"/>
</dbReference>
<feature type="compositionally biased region" description="Low complexity" evidence="5">
    <location>
        <begin position="308"/>
        <end position="336"/>
    </location>
</feature>
<feature type="transmembrane region" description="Helical" evidence="6">
    <location>
        <begin position="15"/>
        <end position="34"/>
    </location>
</feature>
<comment type="caution">
    <text evidence="7">The sequence shown here is derived from an EMBL/GenBank/DDBJ whole genome shotgun (WGS) entry which is preliminary data.</text>
</comment>
<dbReference type="GO" id="GO:0016020">
    <property type="term" value="C:membrane"/>
    <property type="evidence" value="ECO:0007669"/>
    <property type="project" value="UniProtKB-SubCell"/>
</dbReference>
<evidence type="ECO:0000256" key="3">
    <source>
        <dbReference type="ARBA" id="ARBA00022989"/>
    </source>
</evidence>
<dbReference type="Pfam" id="PF08551">
    <property type="entry name" value="DUF1751"/>
    <property type="match status" value="1"/>
</dbReference>
<dbReference type="EMBL" id="MCGE01000024">
    <property type="protein sequence ID" value="ORZ10503.1"/>
    <property type="molecule type" value="Genomic_DNA"/>
</dbReference>
<keyword evidence="2 6" id="KW-0812">Transmembrane</keyword>
<keyword evidence="8" id="KW-1185">Reference proteome</keyword>
<evidence type="ECO:0000313" key="7">
    <source>
        <dbReference type="EMBL" id="ORZ10503.1"/>
    </source>
</evidence>
<name>A0A1X2I6P3_9FUNG</name>
<proteinExistence type="predicted"/>
<dbReference type="Proteomes" id="UP000193560">
    <property type="component" value="Unassembled WGS sequence"/>
</dbReference>
<dbReference type="AlphaFoldDB" id="A0A1X2I6P3"/>
<gene>
    <name evidence="7" type="ORF">BCR42DRAFT_422523</name>
</gene>
<dbReference type="PANTHER" id="PTHR13377">
    <property type="entry name" value="PLACENTAL PROTEIN 6"/>
    <property type="match status" value="1"/>
</dbReference>
<evidence type="ECO:0000256" key="5">
    <source>
        <dbReference type="SAM" id="MobiDB-lite"/>
    </source>
</evidence>
<reference evidence="7 8" key="1">
    <citation type="submission" date="2016-07" db="EMBL/GenBank/DDBJ databases">
        <title>Pervasive Adenine N6-methylation of Active Genes in Fungi.</title>
        <authorList>
            <consortium name="DOE Joint Genome Institute"/>
            <person name="Mondo S.J."/>
            <person name="Dannebaum R.O."/>
            <person name="Kuo R.C."/>
            <person name="Labutti K."/>
            <person name="Haridas S."/>
            <person name="Kuo A."/>
            <person name="Salamov A."/>
            <person name="Ahrendt S.R."/>
            <person name="Lipzen A."/>
            <person name="Sullivan W."/>
            <person name="Andreopoulos W.B."/>
            <person name="Clum A."/>
            <person name="Lindquist E."/>
            <person name="Daum C."/>
            <person name="Ramamoorthy G.K."/>
            <person name="Gryganskyi A."/>
            <person name="Culley D."/>
            <person name="Magnuson J.K."/>
            <person name="James T.Y."/>
            <person name="O'Malley M.A."/>
            <person name="Stajich J.E."/>
            <person name="Spatafora J.W."/>
            <person name="Visel A."/>
            <person name="Grigoriev I.V."/>
        </authorList>
    </citation>
    <scope>NUCLEOTIDE SEQUENCE [LARGE SCALE GENOMIC DNA]</scope>
    <source>
        <strain evidence="7 8">NRRL 1336</strain>
    </source>
</reference>